<feature type="non-terminal residue" evidence="1">
    <location>
        <position position="1"/>
    </location>
</feature>
<comment type="caution">
    <text evidence="1">The sequence shown here is derived from an EMBL/GenBank/DDBJ whole genome shotgun (WGS) entry which is preliminary data.</text>
</comment>
<keyword evidence="1" id="KW-0808">Transferase</keyword>
<dbReference type="GO" id="GO:0016301">
    <property type="term" value="F:kinase activity"/>
    <property type="evidence" value="ECO:0007669"/>
    <property type="project" value="UniProtKB-KW"/>
</dbReference>
<organism evidence="1">
    <name type="scientific">Salmonella enteritidis</name>
    <dbReference type="NCBI Taxonomy" id="149539"/>
    <lineage>
        <taxon>Bacteria</taxon>
        <taxon>Pseudomonadati</taxon>
        <taxon>Pseudomonadota</taxon>
        <taxon>Gammaproteobacteria</taxon>
        <taxon>Enterobacterales</taxon>
        <taxon>Enterobacteriaceae</taxon>
        <taxon>Salmonella</taxon>
    </lineage>
</organism>
<evidence type="ECO:0000313" key="1">
    <source>
        <dbReference type="EMBL" id="HAE8184064.1"/>
    </source>
</evidence>
<proteinExistence type="predicted"/>
<reference evidence="1" key="2">
    <citation type="submission" date="2018-07" db="EMBL/GenBank/DDBJ databases">
        <authorList>
            <consortium name="NCBI Pathogen Detection Project"/>
        </authorList>
    </citation>
    <scope>NUCLEOTIDE SEQUENCE</scope>
    <source>
        <strain evidence="1">ILBSalm5410241</strain>
    </source>
</reference>
<reference evidence="1" key="1">
    <citation type="journal article" date="2018" name="Genome Biol.">
        <title>SKESA: strategic k-mer extension for scrupulous assemblies.</title>
        <authorList>
            <person name="Souvorov A."/>
            <person name="Agarwala R."/>
            <person name="Lipman D.J."/>
        </authorList>
    </citation>
    <scope>NUCLEOTIDE SEQUENCE</scope>
    <source>
        <strain evidence="1">ILBSalm5410241</strain>
    </source>
</reference>
<dbReference type="EMBL" id="DAATDT010000015">
    <property type="protein sequence ID" value="HAE8184064.1"/>
    <property type="molecule type" value="Genomic_DNA"/>
</dbReference>
<dbReference type="AlphaFoldDB" id="A0A737LI83"/>
<name>A0A737LI83_SALEN</name>
<gene>
    <name evidence="1" type="ORF">GNB30_004152</name>
</gene>
<sequence>AVLFAAFSVTGKGTQSSYPSIEQFNEYLSLNE</sequence>
<protein>
    <submittedName>
        <fullName evidence="1">Ribokinase</fullName>
    </submittedName>
</protein>
<accession>A0A737LI83</accession>
<keyword evidence="1" id="KW-0418">Kinase</keyword>